<reference evidence="1 3" key="1">
    <citation type="submission" date="2013-02" db="EMBL/GenBank/DDBJ databases">
        <title>The Genome Sequence of Acinetobacter sp. NIPH 3623.</title>
        <authorList>
            <consortium name="The Broad Institute Genome Sequencing Platform"/>
            <consortium name="The Broad Institute Genome Sequencing Center for Infectious Disease"/>
            <person name="Cerqueira G."/>
            <person name="Feldgarden M."/>
            <person name="Courvalin P."/>
            <person name="Perichon B."/>
            <person name="Grillot-Courvalin C."/>
            <person name="Clermont D."/>
            <person name="Rocha E."/>
            <person name="Yoon E.-J."/>
            <person name="Nemec A."/>
            <person name="Walker B."/>
            <person name="Young S.K."/>
            <person name="Zeng Q."/>
            <person name="Gargeya S."/>
            <person name="Fitzgerald M."/>
            <person name="Haas B."/>
            <person name="Abouelleil A."/>
            <person name="Alvarado L."/>
            <person name="Arachchi H.M."/>
            <person name="Berlin A.M."/>
            <person name="Chapman S.B."/>
            <person name="Dewar J."/>
            <person name="Goldberg J."/>
            <person name="Griggs A."/>
            <person name="Gujja S."/>
            <person name="Hansen M."/>
            <person name="Howarth C."/>
            <person name="Imamovic A."/>
            <person name="Larimer J."/>
            <person name="McCowan C."/>
            <person name="Murphy C."/>
            <person name="Neiman D."/>
            <person name="Pearson M."/>
            <person name="Priest M."/>
            <person name="Roberts A."/>
            <person name="Saif S."/>
            <person name="Shea T."/>
            <person name="Sisk P."/>
            <person name="Sykes S."/>
            <person name="Wortman J."/>
            <person name="Nusbaum C."/>
            <person name="Birren B."/>
        </authorList>
    </citation>
    <scope>NUCLEOTIDE SEQUENCE [LARGE SCALE GENOMIC DNA]</scope>
    <source>
        <strain evidence="1 3">NIPH 3623</strain>
    </source>
</reference>
<dbReference type="EMBL" id="BMDA01000001">
    <property type="protein sequence ID" value="GGH30627.1"/>
    <property type="molecule type" value="Genomic_DNA"/>
</dbReference>
<reference evidence="2" key="3">
    <citation type="submission" date="2024-03" db="EMBL/GenBank/DDBJ databases">
        <authorList>
            <person name="Sun Q."/>
            <person name="Sedlacek I."/>
        </authorList>
    </citation>
    <scope>NUCLEOTIDE SEQUENCE</scope>
    <source>
        <strain evidence="2">CCM 8635</strain>
    </source>
</reference>
<organism evidence="1 3">
    <name type="scientific">Acinetobacter courvalinii</name>
    <dbReference type="NCBI Taxonomy" id="280147"/>
    <lineage>
        <taxon>Bacteria</taxon>
        <taxon>Pseudomonadati</taxon>
        <taxon>Pseudomonadota</taxon>
        <taxon>Gammaproteobacteria</taxon>
        <taxon>Moraxellales</taxon>
        <taxon>Moraxellaceae</taxon>
        <taxon>Acinetobacter</taxon>
    </lineage>
</organism>
<proteinExistence type="predicted"/>
<sequence>MQLTLEQRSNYMHAYLNNTLLCVYAYYTKLQDFAENFGQRSYEDGVLQKTLINTQLDHIYLRLANLADRDERVCSFPQLKEAVLETITDIELRNKIEESAQNLYSNHLEKLNKDVRNQYVAHIGHEFEGVWSLFKGDKYDLPQILTEVLDYYDLLTQKKNTFPTKFGSHNLEFDMRAKLFS</sequence>
<accession>N9R713</accession>
<evidence type="ECO:0000313" key="2">
    <source>
        <dbReference type="EMBL" id="GGH30627.1"/>
    </source>
</evidence>
<gene>
    <name evidence="1" type="ORF">F888_02236</name>
    <name evidence="2" type="ORF">GCM10007354_10780</name>
</gene>
<comment type="caution">
    <text evidence="1">The sequence shown here is derived from an EMBL/GenBank/DDBJ whole genome shotgun (WGS) entry which is preliminary data.</text>
</comment>
<keyword evidence="3" id="KW-1185">Reference proteome</keyword>
<dbReference type="RefSeq" id="WP_005285807.1">
    <property type="nucleotide sequence ID" value="NZ_BMDA01000001.1"/>
</dbReference>
<name>N9R713_9GAMM</name>
<dbReference type="HOGENOM" id="CLU_1486004_0_0_6"/>
<dbReference type="EMBL" id="APSA01000006">
    <property type="protein sequence ID" value="ENX38056.1"/>
    <property type="molecule type" value="Genomic_DNA"/>
</dbReference>
<evidence type="ECO:0000313" key="3">
    <source>
        <dbReference type="Proteomes" id="UP000013200"/>
    </source>
</evidence>
<dbReference type="GeneID" id="80103648"/>
<dbReference type="Proteomes" id="UP000652691">
    <property type="component" value="Unassembled WGS sequence"/>
</dbReference>
<protein>
    <submittedName>
        <fullName evidence="1">Uncharacterized protein</fullName>
    </submittedName>
</protein>
<reference evidence="2 4" key="2">
    <citation type="journal article" date="2014" name="Int. J. Syst. Evol. Microbiol.">
        <title>Complete genome sequence of Corynebacterium casei LMG S-19264T (=DSM 44701T), isolated from a smear-ripened cheese.</title>
        <authorList>
            <consortium name="US DOE Joint Genome Institute (JGI-PGF)"/>
            <person name="Walter F."/>
            <person name="Albersmeier A."/>
            <person name="Kalinowski J."/>
            <person name="Ruckert C."/>
        </authorList>
    </citation>
    <scope>NUCLEOTIDE SEQUENCE [LARGE SCALE GENOMIC DNA]</scope>
    <source>
        <strain evidence="2 4">CCM 8635</strain>
    </source>
</reference>
<dbReference type="AlphaFoldDB" id="N9R713"/>
<evidence type="ECO:0000313" key="4">
    <source>
        <dbReference type="Proteomes" id="UP000652691"/>
    </source>
</evidence>
<evidence type="ECO:0000313" key="1">
    <source>
        <dbReference type="EMBL" id="ENX38056.1"/>
    </source>
</evidence>
<dbReference type="Proteomes" id="UP000013200">
    <property type="component" value="Unassembled WGS sequence"/>
</dbReference>
<dbReference type="PATRIC" id="fig|1217698.3.peg.2182"/>